<name>A0A916WA27_9BACT</name>
<evidence type="ECO:0000259" key="8">
    <source>
        <dbReference type="Pfam" id="PF17676"/>
    </source>
</evidence>
<evidence type="ECO:0000313" key="9">
    <source>
        <dbReference type="EMBL" id="GGA79348.1"/>
    </source>
</evidence>
<evidence type="ECO:0000259" key="7">
    <source>
        <dbReference type="Pfam" id="PF02016"/>
    </source>
</evidence>
<feature type="active site" description="Charge relay system" evidence="6">
    <location>
        <position position="211"/>
    </location>
</feature>
<keyword evidence="10" id="KW-1185">Reference proteome</keyword>
<feature type="domain" description="LD-carboxypeptidase C-terminal" evidence="8">
    <location>
        <begin position="179"/>
        <end position="295"/>
    </location>
</feature>
<organism evidence="9 10">
    <name type="scientific">Edaphobacter acidisoli</name>
    <dbReference type="NCBI Taxonomy" id="2040573"/>
    <lineage>
        <taxon>Bacteria</taxon>
        <taxon>Pseudomonadati</taxon>
        <taxon>Acidobacteriota</taxon>
        <taxon>Terriglobia</taxon>
        <taxon>Terriglobales</taxon>
        <taxon>Acidobacteriaceae</taxon>
        <taxon>Edaphobacter</taxon>
    </lineage>
</organism>
<comment type="similarity">
    <text evidence="1">Belongs to the peptidase S66 family.</text>
</comment>
<dbReference type="AlphaFoldDB" id="A0A916WA27"/>
<accession>A0A916WA27</accession>
<dbReference type="RefSeq" id="WP_229669078.1">
    <property type="nucleotide sequence ID" value="NZ_BMJB01000003.1"/>
</dbReference>
<reference evidence="9" key="1">
    <citation type="journal article" date="2014" name="Int. J. Syst. Evol. Microbiol.">
        <title>Complete genome sequence of Corynebacterium casei LMG S-19264T (=DSM 44701T), isolated from a smear-ripened cheese.</title>
        <authorList>
            <consortium name="US DOE Joint Genome Institute (JGI-PGF)"/>
            <person name="Walter F."/>
            <person name="Albersmeier A."/>
            <person name="Kalinowski J."/>
            <person name="Ruckert C."/>
        </authorList>
    </citation>
    <scope>NUCLEOTIDE SEQUENCE</scope>
    <source>
        <strain evidence="9">CGMCC 1.15447</strain>
    </source>
</reference>
<dbReference type="InterPro" id="IPR029062">
    <property type="entry name" value="Class_I_gatase-like"/>
</dbReference>
<dbReference type="PANTHER" id="PTHR30237">
    <property type="entry name" value="MURAMOYLTETRAPEPTIDE CARBOXYPEPTIDASE"/>
    <property type="match status" value="1"/>
</dbReference>
<dbReference type="InterPro" id="IPR027478">
    <property type="entry name" value="LdcA_N"/>
</dbReference>
<keyword evidence="3" id="KW-0645">Protease</keyword>
<evidence type="ECO:0000256" key="5">
    <source>
        <dbReference type="ARBA" id="ARBA00022825"/>
    </source>
</evidence>
<dbReference type="Gene3D" id="3.50.30.60">
    <property type="entry name" value="LD-carboxypeptidase A C-terminal domain-like"/>
    <property type="match status" value="1"/>
</dbReference>
<reference evidence="9" key="2">
    <citation type="submission" date="2020-09" db="EMBL/GenBank/DDBJ databases">
        <authorList>
            <person name="Sun Q."/>
            <person name="Zhou Y."/>
        </authorList>
    </citation>
    <scope>NUCLEOTIDE SEQUENCE</scope>
    <source>
        <strain evidence="9">CGMCC 1.15447</strain>
    </source>
</reference>
<comment type="caution">
    <text evidence="9">The sequence shown here is derived from an EMBL/GenBank/DDBJ whole genome shotgun (WGS) entry which is preliminary data.</text>
</comment>
<protein>
    <submittedName>
        <fullName evidence="9">Peptidase U61</fullName>
    </submittedName>
</protein>
<dbReference type="GO" id="GO:0006508">
    <property type="term" value="P:proteolysis"/>
    <property type="evidence" value="ECO:0007669"/>
    <property type="project" value="UniProtKB-KW"/>
</dbReference>
<dbReference type="Proteomes" id="UP000648801">
    <property type="component" value="Unassembled WGS sequence"/>
</dbReference>
<dbReference type="GO" id="GO:0004180">
    <property type="term" value="F:carboxypeptidase activity"/>
    <property type="evidence" value="ECO:0007669"/>
    <property type="project" value="UniProtKB-KW"/>
</dbReference>
<dbReference type="Gene3D" id="3.40.50.10740">
    <property type="entry name" value="Class I glutamine amidotransferase-like"/>
    <property type="match status" value="1"/>
</dbReference>
<evidence type="ECO:0000256" key="2">
    <source>
        <dbReference type="ARBA" id="ARBA00022645"/>
    </source>
</evidence>
<dbReference type="InterPro" id="IPR003507">
    <property type="entry name" value="S66_fam"/>
</dbReference>
<dbReference type="InterPro" id="IPR040921">
    <property type="entry name" value="Peptidase_S66C"/>
</dbReference>
<dbReference type="EMBL" id="BMJB01000003">
    <property type="protein sequence ID" value="GGA79348.1"/>
    <property type="molecule type" value="Genomic_DNA"/>
</dbReference>
<evidence type="ECO:0000256" key="3">
    <source>
        <dbReference type="ARBA" id="ARBA00022670"/>
    </source>
</evidence>
<evidence type="ECO:0000256" key="6">
    <source>
        <dbReference type="PIRSR" id="PIRSR028757-1"/>
    </source>
</evidence>
<dbReference type="Pfam" id="PF02016">
    <property type="entry name" value="Peptidase_S66"/>
    <property type="match status" value="1"/>
</dbReference>
<feature type="active site" description="Charge relay system" evidence="6">
    <location>
        <position position="279"/>
    </location>
</feature>
<dbReference type="InterPro" id="IPR040449">
    <property type="entry name" value="Peptidase_S66_N"/>
</dbReference>
<evidence type="ECO:0000256" key="1">
    <source>
        <dbReference type="ARBA" id="ARBA00010233"/>
    </source>
</evidence>
<dbReference type="CDD" id="cd07025">
    <property type="entry name" value="Peptidase_S66"/>
    <property type="match status" value="1"/>
</dbReference>
<keyword evidence="5" id="KW-0720">Serine protease</keyword>
<evidence type="ECO:0000256" key="4">
    <source>
        <dbReference type="ARBA" id="ARBA00022801"/>
    </source>
</evidence>
<sequence length="314" mass="34018">MSASLVKPPALRPGAMLAVLSPASAAKRDRVLRGINQLHSLGYRTVMGAHALDSGPLYYAGTRDQRLEDFHAAFADPEVDAVICTRGGWGSAELLPYLDAELIRTNPKPFIGYSDHTSLHIWLQRQAGLVTYYAPMVAADFARDGGVDLASWRSCFEGSASWTLGATEGLRVLRGGSAEGRLTGGCISIFAEALGTPYAPEVSEDSILFLEDIGTKPYQWDRMLLHLRYAGLLERVRGIVFGDMRQCITAEEQDLLERAILHSLGSFDGPIAIGLRSGHVDGANVTLPLGIRVALDLTDAGNPRMHFLETAVRV</sequence>
<dbReference type="GO" id="GO:0008236">
    <property type="term" value="F:serine-type peptidase activity"/>
    <property type="evidence" value="ECO:0007669"/>
    <property type="project" value="UniProtKB-KW"/>
</dbReference>
<dbReference type="PIRSF" id="PIRSF028757">
    <property type="entry name" value="LD-carboxypeptidase"/>
    <property type="match status" value="1"/>
</dbReference>
<dbReference type="PANTHER" id="PTHR30237:SF2">
    <property type="entry name" value="MUREIN TETRAPEPTIDE CARBOXYPEPTIDASE"/>
    <property type="match status" value="1"/>
</dbReference>
<keyword evidence="2" id="KW-0121">Carboxypeptidase</keyword>
<evidence type="ECO:0000313" key="10">
    <source>
        <dbReference type="Proteomes" id="UP000648801"/>
    </source>
</evidence>
<dbReference type="SUPFAM" id="SSF141986">
    <property type="entry name" value="LD-carboxypeptidase A C-terminal domain-like"/>
    <property type="match status" value="1"/>
</dbReference>
<feature type="domain" description="LD-carboxypeptidase N-terminal" evidence="7">
    <location>
        <begin position="18"/>
        <end position="134"/>
    </location>
</feature>
<feature type="active site" description="Nucleophile" evidence="6">
    <location>
        <position position="114"/>
    </location>
</feature>
<proteinExistence type="inferred from homology"/>
<dbReference type="Pfam" id="PF17676">
    <property type="entry name" value="Peptidase_S66C"/>
    <property type="match status" value="1"/>
</dbReference>
<dbReference type="SUPFAM" id="SSF52317">
    <property type="entry name" value="Class I glutamine amidotransferase-like"/>
    <property type="match status" value="1"/>
</dbReference>
<keyword evidence="4" id="KW-0378">Hydrolase</keyword>
<dbReference type="InterPro" id="IPR027461">
    <property type="entry name" value="Carboxypeptidase_A_C_sf"/>
</dbReference>
<gene>
    <name evidence="9" type="ORF">GCM10011507_33250</name>
</gene>